<evidence type="ECO:0000256" key="1">
    <source>
        <dbReference type="SAM" id="MobiDB-lite"/>
    </source>
</evidence>
<feature type="compositionally biased region" description="Polar residues" evidence="1">
    <location>
        <begin position="161"/>
        <end position="175"/>
    </location>
</feature>
<feature type="compositionally biased region" description="Basic and acidic residues" evidence="1">
    <location>
        <begin position="64"/>
        <end position="76"/>
    </location>
</feature>
<proteinExistence type="predicted"/>
<organism evidence="2 3">
    <name type="scientific">Mesocestoides corti</name>
    <name type="common">Flatworm</name>
    <dbReference type="NCBI Taxonomy" id="53468"/>
    <lineage>
        <taxon>Eukaryota</taxon>
        <taxon>Metazoa</taxon>
        <taxon>Spiralia</taxon>
        <taxon>Lophotrochozoa</taxon>
        <taxon>Platyhelminthes</taxon>
        <taxon>Cestoda</taxon>
        <taxon>Eucestoda</taxon>
        <taxon>Cyclophyllidea</taxon>
        <taxon>Mesocestoididae</taxon>
        <taxon>Mesocestoides</taxon>
    </lineage>
</organism>
<gene>
    <name evidence="2" type="ORF">MCOS_LOCUS2572</name>
</gene>
<name>A0A0R3U6Y2_MESCO</name>
<dbReference type="Proteomes" id="UP000267029">
    <property type="component" value="Unassembled WGS sequence"/>
</dbReference>
<feature type="region of interest" description="Disordered" evidence="1">
    <location>
        <begin position="145"/>
        <end position="181"/>
    </location>
</feature>
<keyword evidence="3" id="KW-1185">Reference proteome</keyword>
<dbReference type="OrthoDB" id="6272030at2759"/>
<evidence type="ECO:0000313" key="3">
    <source>
        <dbReference type="Proteomes" id="UP000267029"/>
    </source>
</evidence>
<accession>A0A0R3U6Y2</accession>
<dbReference type="STRING" id="53468.A0A0R3U6Y2"/>
<reference evidence="2 3" key="1">
    <citation type="submission" date="2018-10" db="EMBL/GenBank/DDBJ databases">
        <authorList>
            <consortium name="Pathogen Informatics"/>
        </authorList>
    </citation>
    <scope>NUCLEOTIDE SEQUENCE [LARGE SCALE GENOMIC DNA]</scope>
</reference>
<dbReference type="EMBL" id="UXSR01000439">
    <property type="protein sequence ID" value="VDD76569.1"/>
    <property type="molecule type" value="Genomic_DNA"/>
</dbReference>
<protein>
    <submittedName>
        <fullName evidence="2">Uncharacterized protein</fullName>
    </submittedName>
</protein>
<feature type="region of interest" description="Disordered" evidence="1">
    <location>
        <begin position="60"/>
        <end position="85"/>
    </location>
</feature>
<sequence>MSRRQANSLASEIESQFVRAPPEIRLDFLRKSNEAFETESNEFVQTLMTFQKELGQITSTFENNKSKSQDTDERAGENSSDGKGLTKSLVAKYPATKVVVNPEISEKVRVAEASAISKYLEDIEFQKKMTDVNTTLKSYARPATSTSLNGSAFRRPPLSAKSANRPATANYTNDGESSDDEEIAEELREMKVREGGCKVVQMALFITLSCVACGHGASCPITALQPSLRGIAISRPVFASTSETFSTNLIDDCTTRGDRVTVAEVSFRLLGVRT</sequence>
<evidence type="ECO:0000313" key="2">
    <source>
        <dbReference type="EMBL" id="VDD76569.1"/>
    </source>
</evidence>
<dbReference type="AlphaFoldDB" id="A0A0R3U6Y2"/>